<dbReference type="GO" id="GO:0008773">
    <property type="term" value="F:[protein-PII] uridylyltransferase activity"/>
    <property type="evidence" value="ECO:0007669"/>
    <property type="project" value="UniProtKB-UniRule"/>
</dbReference>
<dbReference type="Pfam" id="PF08335">
    <property type="entry name" value="GlnD_UR_UTase"/>
    <property type="match status" value="1"/>
</dbReference>
<dbReference type="InterPro" id="IPR006674">
    <property type="entry name" value="HD_domain"/>
</dbReference>
<dbReference type="InterPro" id="IPR003607">
    <property type="entry name" value="HD/PDEase_dom"/>
</dbReference>
<protein>
    <recommendedName>
        <fullName evidence="7">Bifunctional uridylyltransferase/uridylyl-removing enzyme</fullName>
        <shortName evidence="7">UTase/UR</shortName>
    </recommendedName>
    <alternativeName>
        <fullName evidence="7">Bifunctional [protein-PII] modification enzyme</fullName>
    </alternativeName>
    <alternativeName>
        <fullName evidence="7">Bifunctional nitrogen sensor protein</fullName>
    </alternativeName>
    <domain>
        <recommendedName>
            <fullName evidence="7">[Protein-PII] uridylyltransferase</fullName>
            <shortName evidence="7">PII uridylyltransferase</shortName>
            <shortName evidence="7">UTase</shortName>
            <ecNumber evidence="7">2.7.7.59</ecNumber>
        </recommendedName>
    </domain>
    <domain>
        <recommendedName>
            <fullName evidence="7">[Protein-PII]-UMP uridylyl-removing enzyme</fullName>
            <shortName evidence="7">UR</shortName>
            <ecNumber evidence="7">3.1.4.-</ecNumber>
        </recommendedName>
    </domain>
</protein>
<feature type="domain" description="ACT" evidence="8">
    <location>
        <begin position="739"/>
        <end position="811"/>
    </location>
</feature>
<dbReference type="EMBL" id="MLQM01000034">
    <property type="protein sequence ID" value="OHV04632.1"/>
    <property type="molecule type" value="Genomic_DNA"/>
</dbReference>
<evidence type="ECO:0000313" key="13">
    <source>
        <dbReference type="Proteomes" id="UP000238296"/>
    </source>
</evidence>
<evidence type="ECO:0000256" key="1">
    <source>
        <dbReference type="ARBA" id="ARBA00022679"/>
    </source>
</evidence>
<accession>A0A1S1NL51</accession>
<comment type="function">
    <text evidence="7">Modifies, by uridylylation and deuridylylation, the PII regulatory proteins (GlnB and homologs), in response to the nitrogen status of the cell that GlnD senses through the glutamine level. Under low glutamine levels, catalyzes the conversion of the PII proteins and UTP to PII-UMP and PPi, while under higher glutamine levels, GlnD hydrolyzes PII-UMP to PII and UMP (deuridylylation). Thus, controls uridylylation state and activity of the PII proteins, and plays an important role in the regulation of nitrogen metabolism.</text>
</comment>
<evidence type="ECO:0000313" key="11">
    <source>
        <dbReference type="EMBL" id="PQM47092.1"/>
    </source>
</evidence>
<evidence type="ECO:0000259" key="9">
    <source>
        <dbReference type="PROSITE" id="PS51831"/>
    </source>
</evidence>
<dbReference type="InterPro" id="IPR002912">
    <property type="entry name" value="ACT_dom"/>
</dbReference>
<organism evidence="10 12">
    <name type="scientific">Mycobacterium talmoniae</name>
    <dbReference type="NCBI Taxonomy" id="1858794"/>
    <lineage>
        <taxon>Bacteria</taxon>
        <taxon>Bacillati</taxon>
        <taxon>Actinomycetota</taxon>
        <taxon>Actinomycetes</taxon>
        <taxon>Mycobacteriales</taxon>
        <taxon>Mycobacteriaceae</taxon>
        <taxon>Mycobacterium</taxon>
    </lineage>
</organism>
<keyword evidence="6 7" id="KW-0511">Multifunctional enzyme</keyword>
<dbReference type="InterPro" id="IPR043519">
    <property type="entry name" value="NT_sf"/>
</dbReference>
<dbReference type="PIRSF" id="PIRSF006288">
    <property type="entry name" value="PII_uridyltransf"/>
    <property type="match status" value="1"/>
</dbReference>
<name>A0A1S1NL51_9MYCO</name>
<dbReference type="SUPFAM" id="SSF55021">
    <property type="entry name" value="ACT-like"/>
    <property type="match status" value="2"/>
</dbReference>
<evidence type="ECO:0000256" key="3">
    <source>
        <dbReference type="ARBA" id="ARBA00022737"/>
    </source>
</evidence>
<dbReference type="InterPro" id="IPR013546">
    <property type="entry name" value="PII_UdlTrfase/GS_AdlTrfase"/>
</dbReference>
<dbReference type="PROSITE" id="PS51671">
    <property type="entry name" value="ACT"/>
    <property type="match status" value="2"/>
</dbReference>
<comment type="domain">
    <text evidence="7">Has four distinct domains: an N-terminal nucleotidyltransferase (NT) domain responsible for UTase activity, a central HD domain that encodes UR activity, and two C-terminal ACT domains that seem to have a role in glutamine sensing.</text>
</comment>
<dbReference type="RefSeq" id="WP_071024609.1">
    <property type="nucleotide sequence ID" value="NZ_MLQM01000034.1"/>
</dbReference>
<dbReference type="PROSITE" id="PS51831">
    <property type="entry name" value="HD"/>
    <property type="match status" value="1"/>
</dbReference>
<keyword evidence="3" id="KW-0677">Repeat</keyword>
<evidence type="ECO:0000256" key="5">
    <source>
        <dbReference type="ARBA" id="ARBA00022842"/>
    </source>
</evidence>
<dbReference type="HAMAP" id="MF_00277">
    <property type="entry name" value="PII_uridylyl_transf"/>
    <property type="match status" value="1"/>
</dbReference>
<dbReference type="EC" id="3.1.4.-" evidence="7"/>
<feature type="region of interest" description="Uridylyltransferase" evidence="7">
    <location>
        <begin position="1"/>
        <end position="324"/>
    </location>
</feature>
<evidence type="ECO:0000259" key="8">
    <source>
        <dbReference type="PROSITE" id="PS51671"/>
    </source>
</evidence>
<feature type="domain" description="HD" evidence="9">
    <location>
        <begin position="442"/>
        <end position="545"/>
    </location>
</feature>
<dbReference type="AlphaFoldDB" id="A0A1S1NL51"/>
<evidence type="ECO:0000256" key="2">
    <source>
        <dbReference type="ARBA" id="ARBA00022695"/>
    </source>
</evidence>
<comment type="catalytic activity">
    <reaction evidence="7">
        <text>[protein-PII]-uridylyl-L-tyrosine + H2O = [protein-PII]-L-tyrosine + UMP + H(+)</text>
        <dbReference type="Rhea" id="RHEA:48600"/>
        <dbReference type="Rhea" id="RHEA-COMP:12147"/>
        <dbReference type="Rhea" id="RHEA-COMP:12148"/>
        <dbReference type="ChEBI" id="CHEBI:15377"/>
        <dbReference type="ChEBI" id="CHEBI:15378"/>
        <dbReference type="ChEBI" id="CHEBI:46858"/>
        <dbReference type="ChEBI" id="CHEBI:57865"/>
        <dbReference type="ChEBI" id="CHEBI:90602"/>
    </reaction>
</comment>
<proteinExistence type="inferred from homology"/>
<dbReference type="NCBIfam" id="TIGR01693">
    <property type="entry name" value="UTase_glnD"/>
    <property type="match status" value="1"/>
</dbReference>
<comment type="caution">
    <text evidence="7">Lacks conserved residue(s) required for the propagation of feature annotation.</text>
</comment>
<reference evidence="10 12" key="1">
    <citation type="submission" date="2016-10" db="EMBL/GenBank/DDBJ databases">
        <title>Genome sequence of Mycobacterium talmonii.</title>
        <authorList>
            <person name="Greninger A.L."/>
            <person name="Elliott B."/>
            <person name="Vasireddy S."/>
            <person name="Vasireddy R."/>
        </authorList>
    </citation>
    <scope>NUCLEOTIDE SEQUENCE [LARGE SCALE GENOMIC DNA]</scope>
    <source>
        <strain evidence="10">MO-5499</strain>
        <strain evidence="12">NE-TNMC-100812</strain>
    </source>
</reference>
<keyword evidence="5 7" id="KW-0460">Magnesium</keyword>
<dbReference type="Proteomes" id="UP000238296">
    <property type="component" value="Unassembled WGS sequence"/>
</dbReference>
<dbReference type="GO" id="GO:0006808">
    <property type="term" value="P:regulation of nitrogen utilization"/>
    <property type="evidence" value="ECO:0007669"/>
    <property type="project" value="UniProtKB-UniRule"/>
</dbReference>
<feature type="domain" description="ACT" evidence="8">
    <location>
        <begin position="623"/>
        <end position="699"/>
    </location>
</feature>
<dbReference type="SUPFAM" id="SSF109604">
    <property type="entry name" value="HD-domain/PDEase-like"/>
    <property type="match status" value="1"/>
</dbReference>
<keyword evidence="4 7" id="KW-0378">Hydrolase</keyword>
<evidence type="ECO:0000313" key="10">
    <source>
        <dbReference type="EMBL" id="OHV04632.1"/>
    </source>
</evidence>
<dbReference type="InterPro" id="IPR002934">
    <property type="entry name" value="Polymerase_NTP_transf_dom"/>
</dbReference>
<dbReference type="SMART" id="SM00471">
    <property type="entry name" value="HDc"/>
    <property type="match status" value="1"/>
</dbReference>
<dbReference type="NCBIfam" id="NF002895">
    <property type="entry name" value="PRK03381.1"/>
    <property type="match status" value="1"/>
</dbReference>
<comment type="cofactor">
    <cofactor evidence="7">
        <name>Mg(2+)</name>
        <dbReference type="ChEBI" id="CHEBI:18420"/>
    </cofactor>
</comment>
<dbReference type="Gene3D" id="1.10.3090.10">
    <property type="entry name" value="cca-adding enzyme, domain 2"/>
    <property type="match status" value="1"/>
</dbReference>
<evidence type="ECO:0000256" key="6">
    <source>
        <dbReference type="ARBA" id="ARBA00023268"/>
    </source>
</evidence>
<evidence type="ECO:0000313" key="12">
    <source>
        <dbReference type="Proteomes" id="UP000179734"/>
    </source>
</evidence>
<dbReference type="Pfam" id="PF01966">
    <property type="entry name" value="HD"/>
    <property type="match status" value="1"/>
</dbReference>
<dbReference type="EC" id="2.7.7.59" evidence="7"/>
<comment type="caution">
    <text evidence="10">The sequence shown here is derived from an EMBL/GenBank/DDBJ whole genome shotgun (WGS) entry which is preliminary data.</text>
</comment>
<dbReference type="PANTHER" id="PTHR47320:SF1">
    <property type="entry name" value="BIFUNCTIONAL URIDYLYLTRANSFERASE_URIDYLYL-REMOVING ENZYME"/>
    <property type="match status" value="1"/>
</dbReference>
<dbReference type="InterPro" id="IPR010043">
    <property type="entry name" value="UTase/UR"/>
</dbReference>
<dbReference type="Proteomes" id="UP000179734">
    <property type="component" value="Unassembled WGS sequence"/>
</dbReference>
<keyword evidence="1 7" id="KW-0808">Transferase</keyword>
<dbReference type="GO" id="GO:0008081">
    <property type="term" value="F:phosphoric diester hydrolase activity"/>
    <property type="evidence" value="ECO:0007669"/>
    <property type="project" value="UniProtKB-UniRule"/>
</dbReference>
<dbReference type="SUPFAM" id="SSF81593">
    <property type="entry name" value="Nucleotidyltransferase substrate binding subunit/domain"/>
    <property type="match status" value="1"/>
</dbReference>
<dbReference type="PANTHER" id="PTHR47320">
    <property type="entry name" value="BIFUNCTIONAL URIDYLYLTRANSFERASE/URIDYLYL-REMOVING ENZYME"/>
    <property type="match status" value="1"/>
</dbReference>
<comment type="catalytic activity">
    <reaction evidence="7">
        <text>[protein-PII]-L-tyrosine + UTP = [protein-PII]-uridylyl-L-tyrosine + diphosphate</text>
        <dbReference type="Rhea" id="RHEA:13673"/>
        <dbReference type="Rhea" id="RHEA-COMP:12147"/>
        <dbReference type="Rhea" id="RHEA-COMP:12148"/>
        <dbReference type="ChEBI" id="CHEBI:33019"/>
        <dbReference type="ChEBI" id="CHEBI:46398"/>
        <dbReference type="ChEBI" id="CHEBI:46858"/>
        <dbReference type="ChEBI" id="CHEBI:90602"/>
        <dbReference type="EC" id="2.7.7.59"/>
    </reaction>
</comment>
<evidence type="ECO:0000256" key="4">
    <source>
        <dbReference type="ARBA" id="ARBA00022801"/>
    </source>
</evidence>
<dbReference type="SUPFAM" id="SSF81301">
    <property type="entry name" value="Nucleotidyltransferase"/>
    <property type="match status" value="1"/>
</dbReference>
<dbReference type="Pfam" id="PF01909">
    <property type="entry name" value="NTP_transf_2"/>
    <property type="match status" value="1"/>
</dbReference>
<dbReference type="CDD" id="cd04873">
    <property type="entry name" value="ACT_UUR-ACR-like"/>
    <property type="match status" value="1"/>
</dbReference>
<evidence type="ECO:0000256" key="7">
    <source>
        <dbReference type="HAMAP-Rule" id="MF_00277"/>
    </source>
</evidence>
<keyword evidence="12" id="KW-1185">Reference proteome</keyword>
<gene>
    <name evidence="7 11" type="primary">glnD</name>
    <name evidence="10" type="ORF">BKN37_08975</name>
    <name evidence="11" type="ORF">C1Y40_02724</name>
</gene>
<reference evidence="11 13" key="2">
    <citation type="journal article" date="2017" name="Int. J. Syst. Evol. Microbiol.">
        <title>Mycobacterium talmoniae sp. nov., a slowly growing mycobacterium isolated from human respiratory samples.</title>
        <authorList>
            <person name="Davidson R.M."/>
            <person name="DeGroote M.A."/>
            <person name="Marola J.L."/>
            <person name="Buss S."/>
            <person name="Jones V."/>
            <person name="McNeil M.R."/>
            <person name="Freifeld A.G."/>
            <person name="Elaine Epperson L."/>
            <person name="Hasan N.A."/>
            <person name="Jackson M."/>
            <person name="Iwen P.C."/>
            <person name="Salfinger M."/>
            <person name="Strong M."/>
        </authorList>
    </citation>
    <scope>NUCLEOTIDE SEQUENCE [LARGE SCALE GENOMIC DNA]</scope>
    <source>
        <strain evidence="11 13">ATCC BAA-2683</strain>
    </source>
</reference>
<keyword evidence="2 7" id="KW-0548">Nucleotidyltransferase</keyword>
<reference evidence="11" key="3">
    <citation type="submission" date="2018-01" db="EMBL/GenBank/DDBJ databases">
        <authorList>
            <person name="Gaut B.S."/>
            <person name="Morton B.R."/>
            <person name="Clegg M.T."/>
            <person name="Duvall M.R."/>
        </authorList>
    </citation>
    <scope>NUCLEOTIDE SEQUENCE</scope>
    <source>
        <strain evidence="11">ATCC BAA-2683</strain>
    </source>
</reference>
<comment type="similarity">
    <text evidence="7">Belongs to the GlnD family.</text>
</comment>
<comment type="activity regulation">
    <text evidence="7">Uridylyltransferase (UTase) activity is inhibited by glutamine, while glutamine activates uridylyl-removing (UR) activity.</text>
</comment>
<dbReference type="Gene3D" id="3.30.460.10">
    <property type="entry name" value="Beta Polymerase, domain 2"/>
    <property type="match status" value="1"/>
</dbReference>
<sequence length="813" mass="87211">MTRRGPFPPRSVAGTPSAATDLATARDMLLSSAPPDLDSAALRAACQQLHEEWLAAKATEIGIVAGSGFAIVATGSLARREMLPYSDLDLLLVHDDMPADLVEQTAQLLWYPLWDANIRLDHSVRTVAEAVQVADTDMPAGLALLDARHIAGDARLSADLVNGIRQQWRIGIRSRYRELVEATHARWRRSGEIAHRAEPDLKCGRGGLRDVQLLDALAVAQLADRLAVHRPDHPAGSLTGAYRTLLDIRTELHRVSGRGRDQLLAQYADEIGAALGVGDRYQLARTLSDAARTISHRVDAGLRIAANALPRRGMSAVRPRLRRPLDEGVVEYAGEVVLARSGLAAQPDRDPGLLLRVAAASAVTGLPVAVSTLSRLADTAAELPTPWPREALDDLLVLLAAGPSTVATVETLDRAGLWGRLFPEWNAIRDLPPRDVVHIWTVDRHLVETVSRARVLTTRVARPDLLMLAALLHDIGKGRGGDHSVIGARLATQIGTRLGLWPSDVAMLSKLVAHHLLLSKVATRHDLNDPDTVATVCAALDADPVLLEVLHALTEADAQATGPGVWSDWKASLVAELVRRCRLVMAGEPLPRADPIDPEYLALAAVHRVHVGLHRVTGQHLYQLVMIAPDQRGLLSKAAGVLALHRLSVHLASVNIHDGVAINEFVVSPQFGSPPAAELLRQQLIGVLAGDIDVFTLLARRDTEAPGTRVGEVVTGVPVQGGAAPPRVLWFDGPADRLMIEIRATDRAGLLARLTSALERAAADIVWAKVTTLGSVVGDVFCVKLPARTAAARAAVERELLAVLPGAVVEQTS</sequence>
<dbReference type="EMBL" id="PPEA01000394">
    <property type="protein sequence ID" value="PQM47092.1"/>
    <property type="molecule type" value="Genomic_DNA"/>
</dbReference>
<dbReference type="InterPro" id="IPR045865">
    <property type="entry name" value="ACT-like_dom_sf"/>
</dbReference>